<evidence type="ECO:0000313" key="2">
    <source>
        <dbReference type="EMBL" id="OAY42502.1"/>
    </source>
</evidence>
<dbReference type="EMBL" id="CM004395">
    <property type="protein sequence ID" value="OAY42502.1"/>
    <property type="molecule type" value="Genomic_DNA"/>
</dbReference>
<protein>
    <submittedName>
        <fullName evidence="2">Uncharacterized protein</fullName>
    </submittedName>
</protein>
<reference evidence="2" key="1">
    <citation type="submission" date="2016-02" db="EMBL/GenBank/DDBJ databases">
        <title>WGS assembly of Manihot esculenta.</title>
        <authorList>
            <person name="Bredeson J.V."/>
            <person name="Prochnik S.E."/>
            <person name="Lyons J.B."/>
            <person name="Schmutz J."/>
            <person name="Grimwood J."/>
            <person name="Vrebalov J."/>
            <person name="Bart R.S."/>
            <person name="Amuge T."/>
            <person name="Ferguson M.E."/>
            <person name="Green R."/>
            <person name="Putnam N."/>
            <person name="Stites J."/>
            <person name="Rounsley S."/>
            <person name="Rokhsar D.S."/>
        </authorList>
    </citation>
    <scope>NUCLEOTIDE SEQUENCE [LARGE SCALE GENOMIC DNA]</scope>
    <source>
        <tissue evidence="2">Leaf</tissue>
    </source>
</reference>
<dbReference type="AlphaFoldDB" id="A0A2C9VDH5"/>
<gene>
    <name evidence="2" type="ORF">MANES_09G184800</name>
</gene>
<accession>A0A2C9VDH5</accession>
<name>A0A2C9VDH5_MANES</name>
<sequence length="61" mass="6743">MGRLGARRLAIILIITILAFIGNALAEAEGERKNKKQDDYVNIQFICCIKLWGFIAVGSCC</sequence>
<feature type="signal peptide" evidence="1">
    <location>
        <begin position="1"/>
        <end position="26"/>
    </location>
</feature>
<feature type="chain" id="PRO_5012361368" evidence="1">
    <location>
        <begin position="27"/>
        <end position="61"/>
    </location>
</feature>
<organism evidence="2">
    <name type="scientific">Manihot esculenta</name>
    <name type="common">Cassava</name>
    <name type="synonym">Jatropha manihot</name>
    <dbReference type="NCBI Taxonomy" id="3983"/>
    <lineage>
        <taxon>Eukaryota</taxon>
        <taxon>Viridiplantae</taxon>
        <taxon>Streptophyta</taxon>
        <taxon>Embryophyta</taxon>
        <taxon>Tracheophyta</taxon>
        <taxon>Spermatophyta</taxon>
        <taxon>Magnoliopsida</taxon>
        <taxon>eudicotyledons</taxon>
        <taxon>Gunneridae</taxon>
        <taxon>Pentapetalae</taxon>
        <taxon>rosids</taxon>
        <taxon>fabids</taxon>
        <taxon>Malpighiales</taxon>
        <taxon>Euphorbiaceae</taxon>
        <taxon>Crotonoideae</taxon>
        <taxon>Manihoteae</taxon>
        <taxon>Manihot</taxon>
    </lineage>
</organism>
<keyword evidence="1" id="KW-0732">Signal</keyword>
<proteinExistence type="predicted"/>
<evidence type="ECO:0000256" key="1">
    <source>
        <dbReference type="SAM" id="SignalP"/>
    </source>
</evidence>